<dbReference type="OrthoDB" id="1374586at2"/>
<name>A0A366B297_9FLAO</name>
<dbReference type="Proteomes" id="UP000253676">
    <property type="component" value="Unassembled WGS sequence"/>
</dbReference>
<evidence type="ECO:0000313" key="2">
    <source>
        <dbReference type="EMBL" id="RBN50314.1"/>
    </source>
</evidence>
<feature type="domain" description="Glycosyltransferase 2-like" evidence="1">
    <location>
        <begin position="4"/>
        <end position="104"/>
    </location>
</feature>
<keyword evidence="2" id="KW-0808">Transferase</keyword>
<proteinExistence type="predicted"/>
<sequence length="301" mass="36458">MLAIVIPYYKLNFFEETLQSLANQTNKEFKVYIGNDSSPQDPLPLLEKYKDQFDFEYFTFEENLGSISLVLQWKRCIDLTGSEEWLMILGDDDYLDSAAIENWYKNYNLFYKKSEVIRFATKLIVEETQTVSKVYSHSVWERATDSFYRKFEYLTRSSLSEHIFSRTAYVKYGFYDYPLAWNSDDRAWLEFSDNKPIFTINESVVFIRISTINISGKTDNFYEKDLATLEFYKFIVLKKLKFYNKQQRHRLLNKYENVVKKIRKLYLSEWFLLLFSYVKYFDWYLLKKVLKRFIKSILNYE</sequence>
<dbReference type="SUPFAM" id="SSF53448">
    <property type="entry name" value="Nucleotide-diphospho-sugar transferases"/>
    <property type="match status" value="1"/>
</dbReference>
<keyword evidence="3" id="KW-1185">Reference proteome</keyword>
<organism evidence="2 3">
    <name type="scientific">Flavobacterium psychrolimnae</name>
    <dbReference type="NCBI Taxonomy" id="249351"/>
    <lineage>
        <taxon>Bacteria</taxon>
        <taxon>Pseudomonadati</taxon>
        <taxon>Bacteroidota</taxon>
        <taxon>Flavobacteriia</taxon>
        <taxon>Flavobacteriales</taxon>
        <taxon>Flavobacteriaceae</taxon>
        <taxon>Flavobacterium</taxon>
    </lineage>
</organism>
<accession>A0A366B297</accession>
<dbReference type="EMBL" id="QNUX01000007">
    <property type="protein sequence ID" value="RBN50314.1"/>
    <property type="molecule type" value="Genomic_DNA"/>
</dbReference>
<evidence type="ECO:0000259" key="1">
    <source>
        <dbReference type="Pfam" id="PF00535"/>
    </source>
</evidence>
<dbReference type="RefSeq" id="WP_113635386.1">
    <property type="nucleotide sequence ID" value="NZ_QNUX01000007.1"/>
</dbReference>
<comment type="caution">
    <text evidence="2">The sequence shown here is derived from an EMBL/GenBank/DDBJ whole genome shotgun (WGS) entry which is preliminary data.</text>
</comment>
<reference evidence="2 3" key="1">
    <citation type="submission" date="2018-07" db="EMBL/GenBank/DDBJ databases">
        <title>Complete genome sequence of Flavobacterium psychrolimnae LMG 22018.</title>
        <authorList>
            <person name="Kim D.-U."/>
        </authorList>
    </citation>
    <scope>NUCLEOTIDE SEQUENCE [LARGE SCALE GENOMIC DNA]</scope>
    <source>
        <strain evidence="2 3">LMG 22018</strain>
    </source>
</reference>
<gene>
    <name evidence="2" type="ORF">DR980_09375</name>
</gene>
<dbReference type="GO" id="GO:0016740">
    <property type="term" value="F:transferase activity"/>
    <property type="evidence" value="ECO:0007669"/>
    <property type="project" value="UniProtKB-KW"/>
</dbReference>
<dbReference type="Gene3D" id="3.90.550.10">
    <property type="entry name" value="Spore Coat Polysaccharide Biosynthesis Protein SpsA, Chain A"/>
    <property type="match status" value="1"/>
</dbReference>
<dbReference type="InterPro" id="IPR029044">
    <property type="entry name" value="Nucleotide-diphossugar_trans"/>
</dbReference>
<protein>
    <submittedName>
        <fullName evidence="2">Glycosyltransferase family 2 protein</fullName>
    </submittedName>
</protein>
<dbReference type="Pfam" id="PF00535">
    <property type="entry name" value="Glycos_transf_2"/>
    <property type="match status" value="1"/>
</dbReference>
<dbReference type="AlphaFoldDB" id="A0A366B297"/>
<dbReference type="CDD" id="cd00761">
    <property type="entry name" value="Glyco_tranf_GTA_type"/>
    <property type="match status" value="1"/>
</dbReference>
<evidence type="ECO:0000313" key="3">
    <source>
        <dbReference type="Proteomes" id="UP000253676"/>
    </source>
</evidence>
<dbReference type="InterPro" id="IPR001173">
    <property type="entry name" value="Glyco_trans_2-like"/>
</dbReference>